<feature type="transmembrane region" description="Helical" evidence="1">
    <location>
        <begin position="39"/>
        <end position="59"/>
    </location>
</feature>
<keyword evidence="1" id="KW-0812">Transmembrane</keyword>
<protein>
    <submittedName>
        <fullName evidence="2">Uncharacterized protein</fullName>
    </submittedName>
</protein>
<evidence type="ECO:0000256" key="1">
    <source>
        <dbReference type="SAM" id="Phobius"/>
    </source>
</evidence>
<name>A0A144Q0K6_ENTCL</name>
<dbReference type="Proteomes" id="UP000076008">
    <property type="component" value="Unassembled WGS sequence"/>
</dbReference>
<gene>
    <name evidence="2" type="ORF">SAMEA2273318_03507</name>
</gene>
<organism evidence="2 3">
    <name type="scientific">Enterobacter cloacae</name>
    <dbReference type="NCBI Taxonomy" id="550"/>
    <lineage>
        <taxon>Bacteria</taxon>
        <taxon>Pseudomonadati</taxon>
        <taxon>Pseudomonadota</taxon>
        <taxon>Gammaproteobacteria</taxon>
        <taxon>Enterobacterales</taxon>
        <taxon>Enterobacteriaceae</taxon>
        <taxon>Enterobacter</taxon>
        <taxon>Enterobacter cloacae complex</taxon>
    </lineage>
</organism>
<proteinExistence type="predicted"/>
<reference evidence="2 3" key="1">
    <citation type="submission" date="2016-03" db="EMBL/GenBank/DDBJ databases">
        <authorList>
            <consortium name="Pathogen Informatics"/>
        </authorList>
    </citation>
    <scope>NUCLEOTIDE SEQUENCE [LARGE SCALE GENOMIC DNA]</scope>
    <source>
        <strain evidence="3">e1252</strain>
    </source>
</reference>
<keyword evidence="1" id="KW-1133">Transmembrane helix</keyword>
<dbReference type="RefSeq" id="WP_063144986.1">
    <property type="nucleotide sequence ID" value="NZ_FJXR01000022.1"/>
</dbReference>
<feature type="transmembrane region" description="Helical" evidence="1">
    <location>
        <begin position="71"/>
        <end position="92"/>
    </location>
</feature>
<feature type="transmembrane region" description="Helical" evidence="1">
    <location>
        <begin position="6"/>
        <end position="27"/>
    </location>
</feature>
<accession>A0A144Q0K6</accession>
<evidence type="ECO:0000313" key="2">
    <source>
        <dbReference type="EMBL" id="CZV91130.1"/>
    </source>
</evidence>
<dbReference type="EMBL" id="FJXR01000022">
    <property type="protein sequence ID" value="CZV91130.1"/>
    <property type="molecule type" value="Genomic_DNA"/>
</dbReference>
<sequence length="94" mass="10738">MNSITDWWMLFVTIMLDLFISFVILFCAYSKRIKSQPTLYKMGFAAIAFGLFAQSGLNIESLLTGHDNLSASVPFWFLQDAGTLMIIIRFFLAR</sequence>
<keyword evidence="1" id="KW-0472">Membrane</keyword>
<evidence type="ECO:0000313" key="3">
    <source>
        <dbReference type="Proteomes" id="UP000076008"/>
    </source>
</evidence>
<dbReference type="AlphaFoldDB" id="A0A144Q0K6"/>